<sequence length="336" mass="38059">MAQIGRVKEQSKLLEEPLEQQIAEPVASLLEYYTSLMELPAKRAFWDPSPDCTHVHILCGDSFTGSMKQALRGLSWMDTHKLVTMRENYAIGPLGQLDTPVGRKLRSDWFRQHIQEYFTISDECEREYTELLGNLELIPEQAKVVIWTSRSASEQTALRLAVHLLGNRPNEIIVCDACSICEELYNGPDASCIYRSSSEIPADKLREALLRIGEGSRLASADIARLTREWQEMSEQSGVLRIWQDEAVLEVPADYYDSYLLEKLDSLDPPPGEDGFLKSARLVGEALGNCEQDIGDAYYESRVRELIYSGVLEIRGVPTAMRFYSIRRKQGRGSED</sequence>
<protein>
    <submittedName>
        <fullName evidence="3">DUF1835 domain-containing protein</fullName>
    </submittedName>
</protein>
<dbReference type="InterPro" id="IPR022123">
    <property type="entry name" value="DUF3658"/>
</dbReference>
<dbReference type="Pfam" id="PF12395">
    <property type="entry name" value="DUF3658"/>
    <property type="match status" value="1"/>
</dbReference>
<dbReference type="EMBL" id="JABMKX010000001">
    <property type="protein sequence ID" value="NQX43732.1"/>
    <property type="molecule type" value="Genomic_DNA"/>
</dbReference>
<feature type="domain" description="DUF3658" evidence="2">
    <location>
        <begin position="214"/>
        <end position="324"/>
    </location>
</feature>
<name>A0ABX2DGP2_9BACL</name>
<dbReference type="Proteomes" id="UP000711047">
    <property type="component" value="Unassembled WGS sequence"/>
</dbReference>
<evidence type="ECO:0000259" key="2">
    <source>
        <dbReference type="Pfam" id="PF12395"/>
    </source>
</evidence>
<reference evidence="3 4" key="1">
    <citation type="submission" date="2020-05" db="EMBL/GenBank/DDBJ databases">
        <title>Paenibacillus glebae, sp. nov., Paenibacillus humi sp. nov., Paenibacillus pedi sp. nov., Paenibacillus terrestris sp. nov. and Paenibacillus terricola sp. nov., isolated from a forest top soil sample.</title>
        <authorList>
            <person name="Qi S."/>
            <person name="Carlier A."/>
            <person name="Cnockaert M."/>
            <person name="Vandamme P."/>
        </authorList>
    </citation>
    <scope>NUCLEOTIDE SEQUENCE [LARGE SCALE GENOMIC DNA]</scope>
    <source>
        <strain evidence="3 4">LMG 29502</strain>
    </source>
</reference>
<dbReference type="Pfam" id="PF08874">
    <property type="entry name" value="DUF1835"/>
    <property type="match status" value="1"/>
</dbReference>
<keyword evidence="4" id="KW-1185">Reference proteome</keyword>
<comment type="caution">
    <text evidence="3">The sequence shown here is derived from an EMBL/GenBank/DDBJ whole genome shotgun (WGS) entry which is preliminary data.</text>
</comment>
<proteinExistence type="predicted"/>
<accession>A0ABX2DGP2</accession>
<feature type="domain" description="DUF1835" evidence="1">
    <location>
        <begin position="55"/>
        <end position="174"/>
    </location>
</feature>
<evidence type="ECO:0000259" key="1">
    <source>
        <dbReference type="Pfam" id="PF08874"/>
    </source>
</evidence>
<evidence type="ECO:0000313" key="3">
    <source>
        <dbReference type="EMBL" id="NQX43732.1"/>
    </source>
</evidence>
<organism evidence="3 4">
    <name type="scientific">Paenibacillus tritici</name>
    <dbReference type="NCBI Taxonomy" id="1873425"/>
    <lineage>
        <taxon>Bacteria</taxon>
        <taxon>Bacillati</taxon>
        <taxon>Bacillota</taxon>
        <taxon>Bacilli</taxon>
        <taxon>Bacillales</taxon>
        <taxon>Paenibacillaceae</taxon>
        <taxon>Paenibacillus</taxon>
    </lineage>
</organism>
<gene>
    <name evidence="3" type="ORF">HQN87_00185</name>
</gene>
<evidence type="ECO:0000313" key="4">
    <source>
        <dbReference type="Proteomes" id="UP000711047"/>
    </source>
</evidence>
<dbReference type="InterPro" id="IPR014973">
    <property type="entry name" value="DUF1835"/>
</dbReference>